<dbReference type="InterPro" id="IPR013216">
    <property type="entry name" value="Methyltransf_11"/>
</dbReference>
<feature type="domain" description="Methyltransferase type 11" evidence="5">
    <location>
        <begin position="167"/>
        <end position="221"/>
    </location>
</feature>
<evidence type="ECO:0000313" key="7">
    <source>
        <dbReference type="Proteomes" id="UP000196230"/>
    </source>
</evidence>
<dbReference type="Proteomes" id="UP000196230">
    <property type="component" value="Unassembled WGS sequence"/>
</dbReference>
<dbReference type="RefSeq" id="WP_245829766.1">
    <property type="nucleotide sequence ID" value="NZ_FUKP01000020.1"/>
</dbReference>
<feature type="compositionally biased region" description="Low complexity" evidence="4">
    <location>
        <begin position="150"/>
        <end position="166"/>
    </location>
</feature>
<dbReference type="GO" id="GO:0008757">
    <property type="term" value="F:S-adenosylmethionine-dependent methyltransferase activity"/>
    <property type="evidence" value="ECO:0007669"/>
    <property type="project" value="InterPro"/>
</dbReference>
<keyword evidence="2" id="KW-0489">Methyltransferase</keyword>
<evidence type="ECO:0000256" key="3">
    <source>
        <dbReference type="ARBA" id="ARBA00022679"/>
    </source>
</evidence>
<comment type="similarity">
    <text evidence="1">Belongs to the methyltransferase superfamily.</text>
</comment>
<evidence type="ECO:0000313" key="6">
    <source>
        <dbReference type="EMBL" id="SJN21072.1"/>
    </source>
</evidence>
<accession>A0A1R4IML0</accession>
<dbReference type="Gene3D" id="3.40.50.150">
    <property type="entry name" value="Vaccinia Virus protein VP39"/>
    <property type="match status" value="1"/>
</dbReference>
<dbReference type="AlphaFoldDB" id="A0A1R4IML0"/>
<feature type="compositionally biased region" description="Pro residues" evidence="4">
    <location>
        <begin position="1"/>
        <end position="11"/>
    </location>
</feature>
<gene>
    <name evidence="6" type="ORF">FM125_03425</name>
</gene>
<reference evidence="6 7" key="1">
    <citation type="submission" date="2017-02" db="EMBL/GenBank/DDBJ databases">
        <authorList>
            <person name="Peterson S.W."/>
        </authorList>
    </citation>
    <scope>NUCLEOTIDE SEQUENCE [LARGE SCALE GENOMIC DNA]</scope>
    <source>
        <strain evidence="6 7">2B3F</strain>
    </source>
</reference>
<name>A0A1R4IML0_9MICC</name>
<evidence type="ECO:0000256" key="2">
    <source>
        <dbReference type="ARBA" id="ARBA00022603"/>
    </source>
</evidence>
<organism evidence="6 7">
    <name type="scientific">Micrococcus lylae</name>
    <dbReference type="NCBI Taxonomy" id="1273"/>
    <lineage>
        <taxon>Bacteria</taxon>
        <taxon>Bacillati</taxon>
        <taxon>Actinomycetota</taxon>
        <taxon>Actinomycetes</taxon>
        <taxon>Micrococcales</taxon>
        <taxon>Micrococcaceae</taxon>
        <taxon>Micrococcus</taxon>
    </lineage>
</organism>
<dbReference type="CDD" id="cd02440">
    <property type="entry name" value="AdoMet_MTases"/>
    <property type="match status" value="1"/>
</dbReference>
<dbReference type="EMBL" id="FUKP01000020">
    <property type="protein sequence ID" value="SJN21072.1"/>
    <property type="molecule type" value="Genomic_DNA"/>
</dbReference>
<dbReference type="InterPro" id="IPR051052">
    <property type="entry name" value="Diverse_substrate_MTase"/>
</dbReference>
<evidence type="ECO:0000259" key="5">
    <source>
        <dbReference type="Pfam" id="PF08241"/>
    </source>
</evidence>
<dbReference type="SUPFAM" id="SSF53335">
    <property type="entry name" value="S-adenosyl-L-methionine-dependent methyltransferases"/>
    <property type="match status" value="1"/>
</dbReference>
<dbReference type="PANTHER" id="PTHR44942">
    <property type="entry name" value="METHYLTRANSF_11 DOMAIN-CONTAINING PROTEIN"/>
    <property type="match status" value="1"/>
</dbReference>
<proteinExistence type="inferred from homology"/>
<keyword evidence="3" id="KW-0808">Transferase</keyword>
<dbReference type="InterPro" id="IPR029063">
    <property type="entry name" value="SAM-dependent_MTases_sf"/>
</dbReference>
<sequence length="337" mass="35554">MILPDDGPPPAAGHLASDRGGEASAGAGGTGAAPAVPSLPGRAAITRTRGVNPFDVTVQEGEHYDAVRPSYPEAAVDWVLEGLEAPLDVVDLGAGTGLFTRLLTARPVEEVGSVVAVEPSAAMRAVLARDVADAPGPVSDTPGPVPDTPGPASAAPRRAAGRVSGPGPTGRIRALPGTAEATGLAEAGADVVVAAQAWHWVDVPAASAEAARVLRPGGRLAAVWNQLDTTVPWVHRLTRIMHAGDVHAAAPQQRRFAAPFGPEEHARWSWSTDLTPAQLHGLMASRSYWLRAKEPTRERMTANLRWYLHEHLGHAEEAVLTVPYLTVAWRARRPRRR</sequence>
<evidence type="ECO:0000256" key="1">
    <source>
        <dbReference type="ARBA" id="ARBA00008361"/>
    </source>
</evidence>
<evidence type="ECO:0000256" key="4">
    <source>
        <dbReference type="SAM" id="MobiDB-lite"/>
    </source>
</evidence>
<feature type="region of interest" description="Disordered" evidence="4">
    <location>
        <begin position="133"/>
        <end position="172"/>
    </location>
</feature>
<protein>
    <recommendedName>
        <fullName evidence="5">Methyltransferase type 11 domain-containing protein</fullName>
    </recommendedName>
</protein>
<feature type="region of interest" description="Disordered" evidence="4">
    <location>
        <begin position="1"/>
        <end position="38"/>
    </location>
</feature>
<dbReference type="PANTHER" id="PTHR44942:SF4">
    <property type="entry name" value="METHYLTRANSFERASE TYPE 11 DOMAIN-CONTAINING PROTEIN"/>
    <property type="match status" value="1"/>
</dbReference>
<dbReference type="GO" id="GO:0032259">
    <property type="term" value="P:methylation"/>
    <property type="evidence" value="ECO:0007669"/>
    <property type="project" value="UniProtKB-KW"/>
</dbReference>
<dbReference type="Pfam" id="PF08241">
    <property type="entry name" value="Methyltransf_11"/>
    <property type="match status" value="1"/>
</dbReference>